<dbReference type="EMBL" id="JBBPBK010000004">
    <property type="protein sequence ID" value="KAK9286247.1"/>
    <property type="molecule type" value="Genomic_DNA"/>
</dbReference>
<dbReference type="Gene3D" id="3.30.530.20">
    <property type="match status" value="1"/>
</dbReference>
<dbReference type="CDD" id="cd00177">
    <property type="entry name" value="START"/>
    <property type="match status" value="1"/>
</dbReference>
<dbReference type="Proteomes" id="UP001415857">
    <property type="component" value="Unassembled WGS sequence"/>
</dbReference>
<dbReference type="SUPFAM" id="SSF55961">
    <property type="entry name" value="Bet v1-like"/>
    <property type="match status" value="1"/>
</dbReference>
<feature type="domain" description="START" evidence="1">
    <location>
        <begin position="43"/>
        <end position="212"/>
    </location>
</feature>
<evidence type="ECO:0000259" key="1">
    <source>
        <dbReference type="PROSITE" id="PS50848"/>
    </source>
</evidence>
<dbReference type="InterPro" id="IPR053223">
    <property type="entry name" value="Prob_Methyltransferase"/>
</dbReference>
<dbReference type="InterPro" id="IPR029063">
    <property type="entry name" value="SAM-dependent_MTases_sf"/>
</dbReference>
<gene>
    <name evidence="2" type="ORF">L1049_014634</name>
</gene>
<name>A0AAP0S2M0_LIQFO</name>
<dbReference type="InterPro" id="IPR002913">
    <property type="entry name" value="START_lipid-bd_dom"/>
</dbReference>
<evidence type="ECO:0000313" key="2">
    <source>
        <dbReference type="EMBL" id="KAK9286247.1"/>
    </source>
</evidence>
<reference evidence="2 3" key="1">
    <citation type="journal article" date="2024" name="Plant J.">
        <title>Genome sequences and population genomics reveal climatic adaptation and genomic divergence between two closely related sweetgum species.</title>
        <authorList>
            <person name="Xu W.Q."/>
            <person name="Ren C.Q."/>
            <person name="Zhang X.Y."/>
            <person name="Comes H.P."/>
            <person name="Liu X.H."/>
            <person name="Li Y.G."/>
            <person name="Kettle C.J."/>
            <person name="Jalonen R."/>
            <person name="Gaisberger H."/>
            <person name="Ma Y.Z."/>
            <person name="Qiu Y.X."/>
        </authorList>
    </citation>
    <scope>NUCLEOTIDE SEQUENCE [LARGE SCALE GENOMIC DNA]</scope>
    <source>
        <strain evidence="2">Hangzhou</strain>
    </source>
</reference>
<dbReference type="PROSITE" id="PS50848">
    <property type="entry name" value="START"/>
    <property type="match status" value="1"/>
</dbReference>
<dbReference type="SUPFAM" id="SSF53335">
    <property type="entry name" value="S-adenosyl-L-methionine-dependent methyltransferases"/>
    <property type="match status" value="1"/>
</dbReference>
<dbReference type="InterPro" id="IPR023393">
    <property type="entry name" value="START-like_dom_sf"/>
</dbReference>
<dbReference type="AlphaFoldDB" id="A0AAP0S2M0"/>
<evidence type="ECO:0000313" key="3">
    <source>
        <dbReference type="Proteomes" id="UP001415857"/>
    </source>
</evidence>
<sequence length="656" mass="74792">MSSPPAPCTRSWSISEDSLKRYVQFASESCIQELLSASDPNRVGSSNDGWKVLALDNGVEISKRRSGSFHIFRSRWLLRSVSPQQFITVANAIDAAKQWDPDLVEARYIKELEENLSIIRLRFGESSKPLFRNREFIVYERRETMDDGTLVVAVASLPKEIAAGLQPKQNNSIRGLLLQSGWVVEKLEDDSCMVTYVVQLDPAGWLPKCFVNRLNTKLVMIIENLRKLAQAGVPSPKPRTIPISPPPWPYTFNYPLEGLKEREMGSPDDDDHPRKQAYRHQTHNRYKLKMLLLVILTNLLTSLLIELNRVHELTTTTNQVSEPLMKTLLNDDFTLGVMSNELKLAIGPHKLPLGYSPRMGSDVLYPPVGAGCLRFQDELSQYMTYDVGGECPVDDVFAQRLMLKGCEPLPLHRCHPKSPANYVEPTRVPDSLWATPPDTSIIWDPYTCKSYQCLIDRKNMPGYFDCKDCFDLQGREKTRWLFDNGRLDYGIDQVLGMKPHGTIRIGLDIGGRTGTFAARMRERNITIITSSMNLDGPFNSFIASRGLILIHVSVSQRLPFFENTIDIVHSMHVLGNWIPDAMLEFTLYDIYRVLRPGGLFWLDHFFCLGSQLNQAYVPMLERTGFKKLRWNAGMKLDRGINKNEWYFSALLEKPRI</sequence>
<dbReference type="Pfam" id="PF08241">
    <property type="entry name" value="Methyltransf_11"/>
    <property type="match status" value="1"/>
</dbReference>
<accession>A0AAP0S2M0</accession>
<dbReference type="CDD" id="cd02440">
    <property type="entry name" value="AdoMet_MTases"/>
    <property type="match status" value="1"/>
</dbReference>
<dbReference type="PANTHER" id="PTHR44067">
    <property type="entry name" value="S-ADENOSYL-L-METHIONINE-DEPENDENT METHYLTRANSFERASE SUPERFAMILY PROTEIN-RELATED"/>
    <property type="match status" value="1"/>
</dbReference>
<dbReference type="Gene3D" id="3.40.50.150">
    <property type="entry name" value="Vaccinia Virus protein VP39"/>
    <property type="match status" value="1"/>
</dbReference>
<protein>
    <recommendedName>
        <fullName evidence="1">START domain-containing protein</fullName>
    </recommendedName>
</protein>
<dbReference type="InterPro" id="IPR013216">
    <property type="entry name" value="Methyltransf_11"/>
</dbReference>
<keyword evidence="3" id="KW-1185">Reference proteome</keyword>
<organism evidence="2 3">
    <name type="scientific">Liquidambar formosana</name>
    <name type="common">Formosan gum</name>
    <dbReference type="NCBI Taxonomy" id="63359"/>
    <lineage>
        <taxon>Eukaryota</taxon>
        <taxon>Viridiplantae</taxon>
        <taxon>Streptophyta</taxon>
        <taxon>Embryophyta</taxon>
        <taxon>Tracheophyta</taxon>
        <taxon>Spermatophyta</taxon>
        <taxon>Magnoliopsida</taxon>
        <taxon>eudicotyledons</taxon>
        <taxon>Gunneridae</taxon>
        <taxon>Pentapetalae</taxon>
        <taxon>Saxifragales</taxon>
        <taxon>Altingiaceae</taxon>
        <taxon>Liquidambar</taxon>
    </lineage>
</organism>
<comment type="caution">
    <text evidence="2">The sequence shown here is derived from an EMBL/GenBank/DDBJ whole genome shotgun (WGS) entry which is preliminary data.</text>
</comment>
<dbReference type="FunFam" id="3.30.530.20:FF:000029">
    <property type="entry name" value="START domain-containing protein 10"/>
    <property type="match status" value="1"/>
</dbReference>
<dbReference type="Pfam" id="PF01852">
    <property type="entry name" value="START"/>
    <property type="match status" value="1"/>
</dbReference>
<dbReference type="GO" id="GO:0008289">
    <property type="term" value="F:lipid binding"/>
    <property type="evidence" value="ECO:0007669"/>
    <property type="project" value="InterPro"/>
</dbReference>
<proteinExistence type="predicted"/>
<dbReference type="PANTHER" id="PTHR44067:SF10">
    <property type="entry name" value="S-ADENOSYL-L-METHIONINE-DEPENDENT METHYLTRANSFERASE SUPERFAMILY PROTEIN"/>
    <property type="match status" value="1"/>
</dbReference>
<dbReference type="GO" id="GO:0008757">
    <property type="term" value="F:S-adenosylmethionine-dependent methyltransferase activity"/>
    <property type="evidence" value="ECO:0007669"/>
    <property type="project" value="InterPro"/>
</dbReference>